<reference evidence="1 2" key="1">
    <citation type="submission" date="2018-08" db="EMBL/GenBank/DDBJ databases">
        <title>Mucilaginibacter terrae sp. nov., isolated from manganese diggings.</title>
        <authorList>
            <person name="Huang Y."/>
            <person name="Zhou Z."/>
        </authorList>
    </citation>
    <scope>NUCLEOTIDE SEQUENCE [LARGE SCALE GENOMIC DNA]</scope>
    <source>
        <strain evidence="1 2">ZH6</strain>
    </source>
</reference>
<proteinExistence type="predicted"/>
<name>A0A3E2NMV9_9SPHI</name>
<dbReference type="RefSeq" id="WP_117384361.1">
    <property type="nucleotide sequence ID" value="NZ_QWDE01000003.1"/>
</dbReference>
<sequence length="779" mass="90496">MSYLTSVRLRLLQTPSTLSLIIFSILFISGAGLVWACADIDYDDNNSVFAPEYFVNKHYTPFFYDGYNRYYGYDVGPIGDNNRRYNDLVVAEWQQYLGQQLSAAQINFLLFKANTRRADSLYKRVATRLDGRGKTFFNYLPLSKDCESYAVQDVDYWYEKVPHKQPAANIEGRINRALATFKNKFIRQRLWFQLVRNQYFSDTTGNSVKPAFYKYEKEFPRNLLYYRTLGYLAGAEYAQKDYAHANYHYSLCYNYTWQMYLPSEWSFHPQEEADWRQTLKLAKTPEERITLWHLLGINNDAARAIKEIAAINPGSEKLDLLLSRLVNMAEEEAGDAKVDESKLDYQPVFPFNNDPASVKLTDEKNAAAREAAYNKALIKARQQSLANDRGLRLVDSISAIKGISKPYYWHMAAGYLHYLHYDVKRAQKYYALAKNELPVGNSEVTAQYKLLSILLYVRSAKHMDAGVENYLVEPLNWLANLRDNKTAVKALRFQNAIEWMKNEIGNLYIKQHQFVKANFFKEVPHIYTDSISVDSLEKQLLKVNKSPFEKAMARYSPVKYEQLYYHQALIATYKEDIGSALKFMIKAKDAGLGKLPADPFTSRLNDCHDCDANESNANYTSLKFLQVIQQLKEDLRSGKNKYNAALKLGNAYYNITHYGNSRVFFQTELTGYAYQPDLYDKDYRDYFTSPNIAEKYYKIALANAPGNEQKAKLVFLLSKCERNRQYNEHFANDENYEAEDDMPEAGERFKELKSKYSATNYYKEVLKECGYFRKYAEGR</sequence>
<evidence type="ECO:0000313" key="2">
    <source>
        <dbReference type="Proteomes" id="UP000260823"/>
    </source>
</evidence>
<evidence type="ECO:0000313" key="1">
    <source>
        <dbReference type="EMBL" id="RFZ82337.1"/>
    </source>
</evidence>
<dbReference type="OrthoDB" id="605297at2"/>
<dbReference type="AlphaFoldDB" id="A0A3E2NMV9"/>
<dbReference type="Proteomes" id="UP000260823">
    <property type="component" value="Unassembled WGS sequence"/>
</dbReference>
<comment type="caution">
    <text evidence="1">The sequence shown here is derived from an EMBL/GenBank/DDBJ whole genome shotgun (WGS) entry which is preliminary data.</text>
</comment>
<dbReference type="EMBL" id="QWDE01000003">
    <property type="protein sequence ID" value="RFZ82337.1"/>
    <property type="molecule type" value="Genomic_DNA"/>
</dbReference>
<keyword evidence="2" id="KW-1185">Reference proteome</keyword>
<protein>
    <submittedName>
        <fullName evidence="1">Uncharacterized protein</fullName>
    </submittedName>
</protein>
<gene>
    <name evidence="1" type="ORF">DYU05_17155</name>
</gene>
<organism evidence="1 2">
    <name type="scientific">Mucilaginibacter terrenus</name>
    <dbReference type="NCBI Taxonomy" id="2482727"/>
    <lineage>
        <taxon>Bacteria</taxon>
        <taxon>Pseudomonadati</taxon>
        <taxon>Bacteroidota</taxon>
        <taxon>Sphingobacteriia</taxon>
        <taxon>Sphingobacteriales</taxon>
        <taxon>Sphingobacteriaceae</taxon>
        <taxon>Mucilaginibacter</taxon>
    </lineage>
</organism>
<accession>A0A3E2NMV9</accession>